<keyword evidence="6" id="KW-1185">Reference proteome</keyword>
<evidence type="ECO:0000259" key="4">
    <source>
        <dbReference type="Pfam" id="PF00808"/>
    </source>
</evidence>
<dbReference type="PANTHER" id="PTHR10252">
    <property type="entry name" value="HISTONE-LIKE TRANSCRIPTION FACTOR CCAAT-RELATED"/>
    <property type="match status" value="1"/>
</dbReference>
<comment type="subcellular location">
    <subcellularLocation>
        <location evidence="1">Nucleus</location>
    </subcellularLocation>
</comment>
<dbReference type="Pfam" id="PF00808">
    <property type="entry name" value="CBFD_NFYB_HMF"/>
    <property type="match status" value="1"/>
</dbReference>
<gene>
    <name evidence="5" type="ORF">NLS_LOCUS7433</name>
</gene>
<dbReference type="Gene3D" id="1.10.20.10">
    <property type="entry name" value="Histone, subunit A"/>
    <property type="match status" value="1"/>
</dbReference>
<dbReference type="CDD" id="cd22929">
    <property type="entry name" value="HFD_POLE4-like"/>
    <property type="match status" value="1"/>
</dbReference>
<feature type="domain" description="Transcription factor CBF/NF-Y/archaeal histone" evidence="4">
    <location>
        <begin position="15"/>
        <end position="74"/>
    </location>
</feature>
<name>A0A3P6TX90_LITSI</name>
<dbReference type="InterPro" id="IPR003958">
    <property type="entry name" value="CBFA_NFYB_domain"/>
</dbReference>
<dbReference type="AlphaFoldDB" id="A0A3P6TX90"/>
<dbReference type="SUPFAM" id="SSF47113">
    <property type="entry name" value="Histone-fold"/>
    <property type="match status" value="1"/>
</dbReference>
<dbReference type="InterPro" id="IPR050568">
    <property type="entry name" value="Transcr_DNA_Rep_Reg"/>
</dbReference>
<proteinExistence type="predicted"/>
<accession>A0A3P6TX90</accession>
<dbReference type="GO" id="GO:0008622">
    <property type="term" value="C:epsilon DNA polymerase complex"/>
    <property type="evidence" value="ECO:0007669"/>
    <property type="project" value="TreeGrafter"/>
</dbReference>
<dbReference type="EMBL" id="UYRX01000767">
    <property type="protein sequence ID" value="VDK86075.1"/>
    <property type="molecule type" value="Genomic_DNA"/>
</dbReference>
<protein>
    <recommendedName>
        <fullName evidence="4">Transcription factor CBF/NF-Y/archaeal histone domain-containing protein</fullName>
    </recommendedName>
</protein>
<dbReference type="Proteomes" id="UP000277928">
    <property type="component" value="Unassembled WGS sequence"/>
</dbReference>
<keyword evidence="2" id="KW-0539">Nucleus</keyword>
<sequence length="184" mass="20064">MEHSASLATHGVRTQLPVSRVKKIFRLESNCATISAEAVQLLTFATECFISLLAKVAYGQAVFDKRKTLQLRDLGKFCIENYEPFNFLDGTLDGWPEVKGGKHGLGSSVNMPTKRSEGLVSPDADDEQKDLNGDGISLGDEIFGFDVLFDGNEPFDAENAEKNNALTSKNAGTISDFVREAQSI</sequence>
<dbReference type="GO" id="GO:0046982">
    <property type="term" value="F:protein heterodimerization activity"/>
    <property type="evidence" value="ECO:0007669"/>
    <property type="project" value="InterPro"/>
</dbReference>
<evidence type="ECO:0000313" key="5">
    <source>
        <dbReference type="EMBL" id="VDK86075.1"/>
    </source>
</evidence>
<evidence type="ECO:0000256" key="3">
    <source>
        <dbReference type="SAM" id="MobiDB-lite"/>
    </source>
</evidence>
<evidence type="ECO:0000256" key="2">
    <source>
        <dbReference type="ARBA" id="ARBA00023242"/>
    </source>
</evidence>
<dbReference type="GO" id="GO:0006261">
    <property type="term" value="P:DNA-templated DNA replication"/>
    <property type="evidence" value="ECO:0007669"/>
    <property type="project" value="TreeGrafter"/>
</dbReference>
<dbReference type="OrthoDB" id="636685at2759"/>
<reference evidence="5 6" key="1">
    <citation type="submission" date="2018-08" db="EMBL/GenBank/DDBJ databases">
        <authorList>
            <person name="Laetsch R D."/>
            <person name="Stevens L."/>
            <person name="Kumar S."/>
            <person name="Blaxter L. M."/>
        </authorList>
    </citation>
    <scope>NUCLEOTIDE SEQUENCE [LARGE SCALE GENOMIC DNA]</scope>
</reference>
<organism evidence="5 6">
    <name type="scientific">Litomosoides sigmodontis</name>
    <name type="common">Filarial nematode worm</name>
    <dbReference type="NCBI Taxonomy" id="42156"/>
    <lineage>
        <taxon>Eukaryota</taxon>
        <taxon>Metazoa</taxon>
        <taxon>Ecdysozoa</taxon>
        <taxon>Nematoda</taxon>
        <taxon>Chromadorea</taxon>
        <taxon>Rhabditida</taxon>
        <taxon>Spirurina</taxon>
        <taxon>Spiruromorpha</taxon>
        <taxon>Filarioidea</taxon>
        <taxon>Onchocercidae</taxon>
        <taxon>Litomosoides</taxon>
    </lineage>
</organism>
<feature type="region of interest" description="Disordered" evidence="3">
    <location>
        <begin position="103"/>
        <end position="126"/>
    </location>
</feature>
<evidence type="ECO:0000256" key="1">
    <source>
        <dbReference type="ARBA" id="ARBA00004123"/>
    </source>
</evidence>
<dbReference type="STRING" id="42156.A0A3P6TX90"/>
<dbReference type="PANTHER" id="PTHR10252:SF79">
    <property type="entry name" value="DNA POLYMERASE EPSILON SUBUNIT 4"/>
    <property type="match status" value="1"/>
</dbReference>
<dbReference type="InterPro" id="IPR009072">
    <property type="entry name" value="Histone-fold"/>
</dbReference>
<evidence type="ECO:0000313" key="6">
    <source>
        <dbReference type="Proteomes" id="UP000277928"/>
    </source>
</evidence>